<dbReference type="InterPro" id="IPR023753">
    <property type="entry name" value="FAD/NAD-binding_dom"/>
</dbReference>
<reference evidence="8" key="1">
    <citation type="submission" date="2016-10" db="EMBL/GenBank/DDBJ databases">
        <authorList>
            <person name="Varghese N."/>
            <person name="Submissions S."/>
        </authorList>
    </citation>
    <scope>NUCLEOTIDE SEQUENCE [LARGE SCALE GENOMIC DNA]</scope>
    <source>
        <strain evidence="8">CGMCC 1.7736</strain>
    </source>
</reference>
<dbReference type="PANTHER" id="PTHR42913">
    <property type="entry name" value="APOPTOSIS-INDUCING FACTOR 1"/>
    <property type="match status" value="1"/>
</dbReference>
<gene>
    <name evidence="7" type="ORF">SAMN04487947_3765</name>
</gene>
<dbReference type="OrthoDB" id="6639at2157"/>
<sequence length="396" mass="42719">MSTQVVVLGSGYAGTGAVKRLEEELGPDAELTWVSENDYHLVLHEVHRCIRDPSAESKVAIPIDDIKAPETEFVKGHVENVDVDERTVELEDGEVDYDYLLVCLGSATAFYGIDGLEEYSLELKSLDDAREIHSDVKAAAEDASQDDPAKVIVGGAGLSGIQTAGEIAEYRDEQRAPIDITLVEGLDEVFPGNDRELQGALRKRLEALDIDILTGEFISKVDEENVYLGGGEDEDPDELDYDVLIWTGGITGQKEVAEANVEKDERSNRIFTEPDFRTSDERVFAVGDSALVEQGTDSVAPPTAQAAWQAADVAGENVARAVKGQPLKTWTHEDRGTVVSVGDDAVAHAVKVPGVGKLPINVFGGPAARSLKKGIAAKWIADVTDARHAIDAWESL</sequence>
<dbReference type="Proteomes" id="UP000198531">
    <property type="component" value="Unassembled WGS sequence"/>
</dbReference>
<keyword evidence="5" id="KW-0560">Oxidoreductase</keyword>
<dbReference type="STRING" id="553469.SAMN04487947_3765"/>
<dbReference type="SUPFAM" id="SSF51905">
    <property type="entry name" value="FAD/NAD(P)-binding domain"/>
    <property type="match status" value="2"/>
</dbReference>
<feature type="domain" description="FAD/NAD(P)-binding" evidence="6">
    <location>
        <begin position="4"/>
        <end position="311"/>
    </location>
</feature>
<dbReference type="PRINTS" id="PR00368">
    <property type="entry name" value="FADPNR"/>
</dbReference>
<proteinExistence type="inferred from homology"/>
<dbReference type="InterPro" id="IPR036188">
    <property type="entry name" value="FAD/NAD-bd_sf"/>
</dbReference>
<name>A0A1I6IW02_9EURY</name>
<evidence type="ECO:0000256" key="3">
    <source>
        <dbReference type="ARBA" id="ARBA00022630"/>
    </source>
</evidence>
<organism evidence="7 8">
    <name type="scientific">Halogeometricum rufum</name>
    <dbReference type="NCBI Taxonomy" id="553469"/>
    <lineage>
        <taxon>Archaea</taxon>
        <taxon>Methanobacteriati</taxon>
        <taxon>Methanobacteriota</taxon>
        <taxon>Stenosarchaea group</taxon>
        <taxon>Halobacteria</taxon>
        <taxon>Halobacteriales</taxon>
        <taxon>Haloferacaceae</taxon>
        <taxon>Halogeometricum</taxon>
    </lineage>
</organism>
<accession>A0A1I6IW02</accession>
<comment type="similarity">
    <text evidence="2">Belongs to the NADH dehydrogenase family.</text>
</comment>
<dbReference type="EMBL" id="FOYT01000005">
    <property type="protein sequence ID" value="SFR70924.1"/>
    <property type="molecule type" value="Genomic_DNA"/>
</dbReference>
<dbReference type="GO" id="GO:0003955">
    <property type="term" value="F:NAD(P)H dehydrogenase (quinone) activity"/>
    <property type="evidence" value="ECO:0007669"/>
    <property type="project" value="TreeGrafter"/>
</dbReference>
<evidence type="ECO:0000256" key="1">
    <source>
        <dbReference type="ARBA" id="ARBA00001974"/>
    </source>
</evidence>
<dbReference type="PANTHER" id="PTHR42913:SF3">
    <property type="entry name" value="64 KDA MITOCHONDRIAL NADH DEHYDROGENASE (EUROFUNG)"/>
    <property type="match status" value="1"/>
</dbReference>
<evidence type="ECO:0000313" key="7">
    <source>
        <dbReference type="EMBL" id="SFR70924.1"/>
    </source>
</evidence>
<dbReference type="Gene3D" id="3.50.50.100">
    <property type="match status" value="1"/>
</dbReference>
<keyword evidence="8" id="KW-1185">Reference proteome</keyword>
<evidence type="ECO:0000259" key="6">
    <source>
        <dbReference type="Pfam" id="PF07992"/>
    </source>
</evidence>
<protein>
    <submittedName>
        <fullName evidence="7">NADH dehydrogenase</fullName>
    </submittedName>
</protein>
<dbReference type="InterPro" id="IPR051169">
    <property type="entry name" value="NADH-Q_oxidoreductase"/>
</dbReference>
<dbReference type="Pfam" id="PF07992">
    <property type="entry name" value="Pyr_redox_2"/>
    <property type="match status" value="1"/>
</dbReference>
<evidence type="ECO:0000256" key="4">
    <source>
        <dbReference type="ARBA" id="ARBA00022827"/>
    </source>
</evidence>
<dbReference type="RefSeq" id="WP_089810541.1">
    <property type="nucleotide sequence ID" value="NZ_FOYT01000005.1"/>
</dbReference>
<keyword evidence="4" id="KW-0274">FAD</keyword>
<evidence type="ECO:0000256" key="2">
    <source>
        <dbReference type="ARBA" id="ARBA00005272"/>
    </source>
</evidence>
<evidence type="ECO:0000256" key="5">
    <source>
        <dbReference type="ARBA" id="ARBA00023002"/>
    </source>
</evidence>
<dbReference type="AlphaFoldDB" id="A0A1I6IW02"/>
<keyword evidence="3" id="KW-0285">Flavoprotein</keyword>
<dbReference type="GO" id="GO:0019646">
    <property type="term" value="P:aerobic electron transport chain"/>
    <property type="evidence" value="ECO:0007669"/>
    <property type="project" value="TreeGrafter"/>
</dbReference>
<comment type="cofactor">
    <cofactor evidence="1">
        <name>FAD</name>
        <dbReference type="ChEBI" id="CHEBI:57692"/>
    </cofactor>
</comment>
<evidence type="ECO:0000313" key="8">
    <source>
        <dbReference type="Proteomes" id="UP000198531"/>
    </source>
</evidence>